<dbReference type="Proteomes" id="UP000297245">
    <property type="component" value="Unassembled WGS sequence"/>
</dbReference>
<reference evidence="2 3" key="1">
    <citation type="journal article" date="2019" name="Nat. Ecol. Evol.">
        <title>Megaphylogeny resolves global patterns of mushroom evolution.</title>
        <authorList>
            <person name="Varga T."/>
            <person name="Krizsan K."/>
            <person name="Foldi C."/>
            <person name="Dima B."/>
            <person name="Sanchez-Garcia M."/>
            <person name="Sanchez-Ramirez S."/>
            <person name="Szollosi G.J."/>
            <person name="Szarkandi J.G."/>
            <person name="Papp V."/>
            <person name="Albert L."/>
            <person name="Andreopoulos W."/>
            <person name="Angelini C."/>
            <person name="Antonin V."/>
            <person name="Barry K.W."/>
            <person name="Bougher N.L."/>
            <person name="Buchanan P."/>
            <person name="Buyck B."/>
            <person name="Bense V."/>
            <person name="Catcheside P."/>
            <person name="Chovatia M."/>
            <person name="Cooper J."/>
            <person name="Damon W."/>
            <person name="Desjardin D."/>
            <person name="Finy P."/>
            <person name="Geml J."/>
            <person name="Haridas S."/>
            <person name="Hughes K."/>
            <person name="Justo A."/>
            <person name="Karasinski D."/>
            <person name="Kautmanova I."/>
            <person name="Kiss B."/>
            <person name="Kocsube S."/>
            <person name="Kotiranta H."/>
            <person name="LaButti K.M."/>
            <person name="Lechner B.E."/>
            <person name="Liimatainen K."/>
            <person name="Lipzen A."/>
            <person name="Lukacs Z."/>
            <person name="Mihaltcheva S."/>
            <person name="Morgado L.N."/>
            <person name="Niskanen T."/>
            <person name="Noordeloos M.E."/>
            <person name="Ohm R.A."/>
            <person name="Ortiz-Santana B."/>
            <person name="Ovrebo C."/>
            <person name="Racz N."/>
            <person name="Riley R."/>
            <person name="Savchenko A."/>
            <person name="Shiryaev A."/>
            <person name="Soop K."/>
            <person name="Spirin V."/>
            <person name="Szebenyi C."/>
            <person name="Tomsovsky M."/>
            <person name="Tulloss R.E."/>
            <person name="Uehling J."/>
            <person name="Grigoriev I.V."/>
            <person name="Vagvolgyi C."/>
            <person name="Papp T."/>
            <person name="Martin F.M."/>
            <person name="Miettinen O."/>
            <person name="Hibbett D.S."/>
            <person name="Nagy L.G."/>
        </authorList>
    </citation>
    <scope>NUCLEOTIDE SEQUENCE [LARGE SCALE GENOMIC DNA]</scope>
    <source>
        <strain evidence="2 3">CBS 962.96</strain>
    </source>
</reference>
<evidence type="ECO:0000313" key="2">
    <source>
        <dbReference type="EMBL" id="THU91798.1"/>
    </source>
</evidence>
<dbReference type="EMBL" id="ML179297">
    <property type="protein sequence ID" value="THU91798.1"/>
    <property type="molecule type" value="Genomic_DNA"/>
</dbReference>
<feature type="region of interest" description="Disordered" evidence="1">
    <location>
        <begin position="403"/>
        <end position="536"/>
    </location>
</feature>
<feature type="compositionally biased region" description="Basic and acidic residues" evidence="1">
    <location>
        <begin position="516"/>
        <end position="536"/>
    </location>
</feature>
<gene>
    <name evidence="2" type="ORF">K435DRAFT_907765</name>
</gene>
<name>A0A4S8LSB8_DENBC</name>
<sequence>MQINDLLNESPFVASEWIGTGRKYKDVPMPVVNARLAALKVPETVKRSYPSPDMLIAAFTAFKLPPQTRELASFRDDAWFSTNKPTLSESSCSELLWSRAIPSKNTLNTLEKAFGQQWLDGAQSFVDPRYKKGNQYLPLWALTVWRDLSSLVEKQQDLQRMLTFVHNALTKPAVAAHYPNLECILGSRGWNTDVVAGGFTFPSFHFSQLLRPVQLCDDMTQVMTQGLQRRLELDEELLAKHVIAASRFYLVLEVAAAGKNRFSDVKLPRSLREIETLVKSRPNIKLWFPVLQAHLKHEVALCIDFGKKTIAYADSLKDFPRPKKNNAISCIPASMNAIAHGVFGDKLWSPETWQLDRLQWFLTLVPNPPNHDSPTPSASVVRPDIRNLLNRCEDDAYNDILTSSLEDIDEPAKDDDSGDCTNTEQLSSSGGALNKESGPNGEGAMEVDSPSQRPPSVLSSSGKKNIPNRSSFHPSSKSTLNSTPTHSKKQAKNIQKKVKPLDSGVRYDPVGLSKSARSEKMSREAADRGESDVQKREEWMRKIRRVDPFALFDESNHRVVICSRCLEPKKVKVNYNVSRFRKHYDGVPALQMAFSVTASHASGWRR</sequence>
<accession>A0A4S8LSB8</accession>
<organism evidence="2 3">
    <name type="scientific">Dendrothele bispora (strain CBS 962.96)</name>
    <dbReference type="NCBI Taxonomy" id="1314807"/>
    <lineage>
        <taxon>Eukaryota</taxon>
        <taxon>Fungi</taxon>
        <taxon>Dikarya</taxon>
        <taxon>Basidiomycota</taxon>
        <taxon>Agaricomycotina</taxon>
        <taxon>Agaricomycetes</taxon>
        <taxon>Agaricomycetidae</taxon>
        <taxon>Agaricales</taxon>
        <taxon>Agaricales incertae sedis</taxon>
        <taxon>Dendrothele</taxon>
    </lineage>
</organism>
<dbReference type="OrthoDB" id="3258419at2759"/>
<feature type="non-terminal residue" evidence="2">
    <location>
        <position position="1"/>
    </location>
</feature>
<feature type="compositionally biased region" description="Polar residues" evidence="1">
    <location>
        <begin position="457"/>
        <end position="485"/>
    </location>
</feature>
<protein>
    <submittedName>
        <fullName evidence="2">Uncharacterized protein</fullName>
    </submittedName>
</protein>
<feature type="compositionally biased region" description="Polar residues" evidence="1">
    <location>
        <begin position="419"/>
        <end position="431"/>
    </location>
</feature>
<proteinExistence type="predicted"/>
<evidence type="ECO:0000313" key="3">
    <source>
        <dbReference type="Proteomes" id="UP000297245"/>
    </source>
</evidence>
<dbReference type="AlphaFoldDB" id="A0A4S8LSB8"/>
<feature type="compositionally biased region" description="Basic residues" evidence="1">
    <location>
        <begin position="486"/>
        <end position="498"/>
    </location>
</feature>
<keyword evidence="3" id="KW-1185">Reference proteome</keyword>
<evidence type="ECO:0000256" key="1">
    <source>
        <dbReference type="SAM" id="MobiDB-lite"/>
    </source>
</evidence>